<comment type="caution">
    <text evidence="1">The sequence shown here is derived from an EMBL/GenBank/DDBJ whole genome shotgun (WGS) entry which is preliminary data.</text>
</comment>
<gene>
    <name evidence="1" type="ORF">A2024_05520</name>
</gene>
<organism evidence="1 2">
    <name type="scientific">Candidatus Edwardsbacteria bacterium GWF2_54_11</name>
    <dbReference type="NCBI Taxonomy" id="1817851"/>
    <lineage>
        <taxon>Bacteria</taxon>
        <taxon>Candidatus Edwardsiibacteriota</taxon>
    </lineage>
</organism>
<proteinExistence type="predicted"/>
<dbReference type="EMBL" id="MFFM01000009">
    <property type="protein sequence ID" value="OGF13995.1"/>
    <property type="molecule type" value="Genomic_DNA"/>
</dbReference>
<reference evidence="1 2" key="1">
    <citation type="journal article" date="2016" name="Nat. Commun.">
        <title>Thousands of microbial genomes shed light on interconnected biogeochemical processes in an aquifer system.</title>
        <authorList>
            <person name="Anantharaman K."/>
            <person name="Brown C.T."/>
            <person name="Hug L.A."/>
            <person name="Sharon I."/>
            <person name="Castelle C.J."/>
            <person name="Probst A.J."/>
            <person name="Thomas B.C."/>
            <person name="Singh A."/>
            <person name="Wilkins M.J."/>
            <person name="Karaoz U."/>
            <person name="Brodie E.L."/>
            <person name="Williams K.H."/>
            <person name="Hubbard S.S."/>
            <person name="Banfield J.F."/>
        </authorList>
    </citation>
    <scope>NUCLEOTIDE SEQUENCE [LARGE SCALE GENOMIC DNA]</scope>
</reference>
<dbReference type="Proteomes" id="UP000177230">
    <property type="component" value="Unassembled WGS sequence"/>
</dbReference>
<evidence type="ECO:0000313" key="2">
    <source>
        <dbReference type="Proteomes" id="UP000177230"/>
    </source>
</evidence>
<evidence type="ECO:0000313" key="1">
    <source>
        <dbReference type="EMBL" id="OGF13995.1"/>
    </source>
</evidence>
<protein>
    <submittedName>
        <fullName evidence="1">Uncharacterized protein</fullName>
    </submittedName>
</protein>
<sequence length="101" mass="10914">MAKKVRNINGTSDNNCRCGSWLAHWEKYSGRQAVYCSEAGCAKQAEAGGHVLRVGANDENWYIIPLCTEHNSLTGRAIEVIDATIFVPADVEETCGTEGPG</sequence>
<dbReference type="AlphaFoldDB" id="A0A1F5RHN6"/>
<accession>A0A1F5RHN6</accession>
<name>A0A1F5RHN6_9BACT</name>